<dbReference type="RefSeq" id="WP_259869403.1">
    <property type="nucleotide sequence ID" value="NZ_JAMQJZ010000010.1"/>
</dbReference>
<accession>A0A9X3WPV7</accession>
<dbReference type="EMBL" id="JAMQJZ010000010">
    <property type="protein sequence ID" value="MDC3421396.1"/>
    <property type="molecule type" value="Genomic_DNA"/>
</dbReference>
<dbReference type="Proteomes" id="UP001145072">
    <property type="component" value="Unassembled WGS sequence"/>
</dbReference>
<evidence type="ECO:0000313" key="2">
    <source>
        <dbReference type="Proteomes" id="UP001145072"/>
    </source>
</evidence>
<proteinExistence type="predicted"/>
<gene>
    <name evidence="1" type="ORF">NC661_13550</name>
</gene>
<organism evidence="1 2">
    <name type="scientific">Aquibacillus koreensis</name>
    <dbReference type="NCBI Taxonomy" id="279446"/>
    <lineage>
        <taxon>Bacteria</taxon>
        <taxon>Bacillati</taxon>
        <taxon>Bacillota</taxon>
        <taxon>Bacilli</taxon>
        <taxon>Bacillales</taxon>
        <taxon>Bacillaceae</taxon>
        <taxon>Aquibacillus</taxon>
    </lineage>
</organism>
<keyword evidence="2" id="KW-1185">Reference proteome</keyword>
<comment type="caution">
    <text evidence="1">The sequence shown here is derived from an EMBL/GenBank/DDBJ whole genome shotgun (WGS) entry which is preliminary data.</text>
</comment>
<reference evidence="1" key="1">
    <citation type="submission" date="2022-06" db="EMBL/GenBank/DDBJ databases">
        <title>Aquibacillus sp. a new bacterium isolated from soil saline samples.</title>
        <authorList>
            <person name="Galisteo C."/>
            <person name="De La Haba R."/>
            <person name="Sanchez-Porro C."/>
            <person name="Ventosa A."/>
        </authorList>
    </citation>
    <scope>NUCLEOTIDE SEQUENCE</scope>
    <source>
        <strain evidence="1">JCM 12387</strain>
    </source>
</reference>
<sequence length="48" mass="5421">MKKKFILVLVSILIVMLLGIRWVNLANLSESSNIAMNFLKDEGLFSLP</sequence>
<evidence type="ECO:0000313" key="1">
    <source>
        <dbReference type="EMBL" id="MDC3421396.1"/>
    </source>
</evidence>
<protein>
    <submittedName>
        <fullName evidence="1">Uncharacterized protein</fullName>
    </submittedName>
</protein>
<dbReference type="AlphaFoldDB" id="A0A9X3WPV7"/>
<name>A0A9X3WPV7_9BACI</name>